<gene>
    <name evidence="2" type="ORF">ACFOW7_03690</name>
</gene>
<dbReference type="Pfam" id="PF10734">
    <property type="entry name" value="DUF2523"/>
    <property type="match status" value="1"/>
</dbReference>
<reference evidence="3" key="1">
    <citation type="journal article" date="2019" name="Int. J. Syst. Evol. Microbiol.">
        <title>The Global Catalogue of Microorganisms (GCM) 10K type strain sequencing project: providing services to taxonomists for standard genome sequencing and annotation.</title>
        <authorList>
            <consortium name="The Broad Institute Genomics Platform"/>
            <consortium name="The Broad Institute Genome Sequencing Center for Infectious Disease"/>
            <person name="Wu L."/>
            <person name="Ma J."/>
        </authorList>
    </citation>
    <scope>NUCLEOTIDE SEQUENCE [LARGE SCALE GENOMIC DNA]</scope>
    <source>
        <strain evidence="3">LMG 29894</strain>
    </source>
</reference>
<keyword evidence="1" id="KW-0472">Membrane</keyword>
<comment type="caution">
    <text evidence="2">The sequence shown here is derived from an EMBL/GenBank/DDBJ whole genome shotgun (WGS) entry which is preliminary data.</text>
</comment>
<evidence type="ECO:0000313" key="3">
    <source>
        <dbReference type="Proteomes" id="UP001595791"/>
    </source>
</evidence>
<keyword evidence="1" id="KW-0812">Transmembrane</keyword>
<evidence type="ECO:0000256" key="1">
    <source>
        <dbReference type="SAM" id="Phobius"/>
    </source>
</evidence>
<accession>A0ABV8MJY3</accession>
<name>A0ABV8MJY3_9NEIS</name>
<keyword evidence="1" id="KW-1133">Transmembrane helix</keyword>
<sequence length="103" mass="10573">MPLFMAMLGGLLVSLVENIVARAITALGIGFVAYTGADLVLEQAKGLVRSNLAGLPVEVVAIGSMMGVGTALTIVFSAYATRMALMGIKSGGSWVRSHYGAAK</sequence>
<evidence type="ECO:0000313" key="2">
    <source>
        <dbReference type="EMBL" id="MFC4158458.1"/>
    </source>
</evidence>
<protein>
    <submittedName>
        <fullName evidence="2">DUF2523 domain-containing protein</fullName>
    </submittedName>
</protein>
<dbReference type="RefSeq" id="WP_378161148.1">
    <property type="nucleotide sequence ID" value="NZ_JBHSBU010000001.1"/>
</dbReference>
<keyword evidence="3" id="KW-1185">Reference proteome</keyword>
<dbReference type="InterPro" id="IPR019670">
    <property type="entry name" value="DUF2523"/>
</dbReference>
<dbReference type="Proteomes" id="UP001595791">
    <property type="component" value="Unassembled WGS sequence"/>
</dbReference>
<feature type="transmembrane region" description="Helical" evidence="1">
    <location>
        <begin position="59"/>
        <end position="80"/>
    </location>
</feature>
<organism evidence="2 3">
    <name type="scientific">Chitinimonas lacunae</name>
    <dbReference type="NCBI Taxonomy" id="1963018"/>
    <lineage>
        <taxon>Bacteria</taxon>
        <taxon>Pseudomonadati</taxon>
        <taxon>Pseudomonadota</taxon>
        <taxon>Betaproteobacteria</taxon>
        <taxon>Neisseriales</taxon>
        <taxon>Chitinibacteraceae</taxon>
        <taxon>Chitinimonas</taxon>
    </lineage>
</organism>
<dbReference type="EMBL" id="JBHSBU010000001">
    <property type="protein sequence ID" value="MFC4158458.1"/>
    <property type="molecule type" value="Genomic_DNA"/>
</dbReference>
<proteinExistence type="predicted"/>